<reference evidence="5 6" key="1">
    <citation type="submission" date="2019-07" db="EMBL/GenBank/DDBJ databases">
        <title>Genomic Encyclopedia of Type Strains, Phase IV (KMG-IV): sequencing the most valuable type-strain genomes for metagenomic binning, comparative biology and taxonomic classification.</title>
        <authorList>
            <person name="Goeker M."/>
        </authorList>
    </citation>
    <scope>NUCLEOTIDE SEQUENCE [LARGE SCALE GENOMIC DNA]</scope>
    <source>
        <strain evidence="5 6">SS015</strain>
    </source>
</reference>
<name>A0A5D3WM95_9BACT</name>
<evidence type="ECO:0000256" key="1">
    <source>
        <dbReference type="ARBA" id="ARBA00004863"/>
    </source>
</evidence>
<dbReference type="InterPro" id="IPR030868">
    <property type="entry name" value="MqnA"/>
</dbReference>
<dbReference type="GO" id="GO:0009234">
    <property type="term" value="P:menaquinone biosynthetic process"/>
    <property type="evidence" value="ECO:0007669"/>
    <property type="project" value="UniProtKB-UniRule"/>
</dbReference>
<evidence type="ECO:0000256" key="4">
    <source>
        <dbReference type="HAMAP-Rule" id="MF_00995"/>
    </source>
</evidence>
<dbReference type="Proteomes" id="UP000324159">
    <property type="component" value="Unassembled WGS sequence"/>
</dbReference>
<keyword evidence="2 4" id="KW-0474">Menaquinone biosynthesis</keyword>
<dbReference type="EC" id="4.2.1.151" evidence="4"/>
<accession>A0A5D3WM95</accession>
<evidence type="ECO:0000313" key="5">
    <source>
        <dbReference type="EMBL" id="TYO99970.1"/>
    </source>
</evidence>
<evidence type="ECO:0000313" key="6">
    <source>
        <dbReference type="Proteomes" id="UP000324159"/>
    </source>
</evidence>
<dbReference type="EMBL" id="VNIB01000001">
    <property type="protein sequence ID" value="TYO99970.1"/>
    <property type="molecule type" value="Genomic_DNA"/>
</dbReference>
<dbReference type="Gene3D" id="3.40.190.10">
    <property type="entry name" value="Periplasmic binding protein-like II"/>
    <property type="match status" value="2"/>
</dbReference>
<organism evidence="5 6">
    <name type="scientific">Geothermobacter ehrlichii</name>
    <dbReference type="NCBI Taxonomy" id="213224"/>
    <lineage>
        <taxon>Bacteria</taxon>
        <taxon>Pseudomonadati</taxon>
        <taxon>Thermodesulfobacteriota</taxon>
        <taxon>Desulfuromonadia</taxon>
        <taxon>Desulfuromonadales</taxon>
        <taxon>Geothermobacteraceae</taxon>
        <taxon>Geothermobacter</taxon>
    </lineage>
</organism>
<dbReference type="GO" id="GO:0016836">
    <property type="term" value="F:hydro-lyase activity"/>
    <property type="evidence" value="ECO:0007669"/>
    <property type="project" value="UniProtKB-UniRule"/>
</dbReference>
<dbReference type="HAMAP" id="MF_00995">
    <property type="entry name" value="MqnA"/>
    <property type="match status" value="1"/>
</dbReference>
<dbReference type="UniPathway" id="UPA00079"/>
<dbReference type="InterPro" id="IPR003773">
    <property type="entry name" value="Menaquinone_biosynth"/>
</dbReference>
<evidence type="ECO:0000256" key="2">
    <source>
        <dbReference type="ARBA" id="ARBA00022428"/>
    </source>
</evidence>
<dbReference type="PANTHER" id="PTHR37690">
    <property type="entry name" value="CHORISMATE DEHYDRATASE"/>
    <property type="match status" value="1"/>
</dbReference>
<comment type="caution">
    <text evidence="5">The sequence shown here is derived from an EMBL/GenBank/DDBJ whole genome shotgun (WGS) entry which is preliminary data.</text>
</comment>
<keyword evidence="3 4" id="KW-0456">Lyase</keyword>
<evidence type="ECO:0000256" key="3">
    <source>
        <dbReference type="ARBA" id="ARBA00023239"/>
    </source>
</evidence>
<gene>
    <name evidence="4" type="primary">mqnA</name>
    <name evidence="5" type="ORF">EDC39_101130</name>
</gene>
<comment type="catalytic activity">
    <reaction evidence="4">
        <text>chorismate = 3-[(1-carboxyvinyl)-oxy]benzoate + H2O</text>
        <dbReference type="Rhea" id="RHEA:40051"/>
        <dbReference type="ChEBI" id="CHEBI:15377"/>
        <dbReference type="ChEBI" id="CHEBI:29748"/>
        <dbReference type="ChEBI" id="CHEBI:76981"/>
        <dbReference type="EC" id="4.2.1.151"/>
    </reaction>
</comment>
<dbReference type="CDD" id="cd13634">
    <property type="entry name" value="PBP2_Sco4506"/>
    <property type="match status" value="1"/>
</dbReference>
<keyword evidence="6" id="KW-1185">Reference proteome</keyword>
<sequence>MSLRVGHICYLNSIPFFHHLRRQGFAGEIVSGVPAHLNAMLARGEIDLCPSSSFEYARNWRDYLLLPEQSISSFGPVRSVLLFSRKKLSELDGQVIAVTGESATSINLLKVLLREFHGCREVCCRVPDEPVEAIVERGGDVLMIGDRALKAGLATDGGVYDLGQLWWEATGLPFVFALWIVRREVAEERPGELAAFNCQLAAARTSAEGDLHSLASEVACPDWLTEEELVAYWQRMSFDLAGDHLRGLERYFSLCHRHGLLAEEPGIAFFSAA</sequence>
<dbReference type="Pfam" id="PF02621">
    <property type="entry name" value="VitK2_biosynth"/>
    <property type="match status" value="1"/>
</dbReference>
<proteinExistence type="inferred from homology"/>
<dbReference type="PANTHER" id="PTHR37690:SF1">
    <property type="entry name" value="CHORISMATE DEHYDRATASE"/>
    <property type="match status" value="1"/>
</dbReference>
<dbReference type="SUPFAM" id="SSF53850">
    <property type="entry name" value="Periplasmic binding protein-like II"/>
    <property type="match status" value="1"/>
</dbReference>
<comment type="pathway">
    <text evidence="1 4">Quinol/quinone metabolism; menaquinone biosynthesis.</text>
</comment>
<comment type="function">
    <text evidence="4">Catalyzes the dehydration of chorismate into 3-[(1-carboxyvinyl)oxy]benzoate, a step in the biosynthesis of menaquinone (MK, vitamin K2).</text>
</comment>
<comment type="similarity">
    <text evidence="4">Belongs to the MqnA/MqnD family. MqnA subfamily.</text>
</comment>
<dbReference type="AlphaFoldDB" id="A0A5D3WM95"/>
<dbReference type="RefSeq" id="WP_187426575.1">
    <property type="nucleotide sequence ID" value="NZ_VNIB01000001.1"/>
</dbReference>
<protein>
    <recommendedName>
        <fullName evidence="4">Chorismate dehydratase</fullName>
        <ecNumber evidence="4">4.2.1.151</ecNumber>
    </recommendedName>
    <alternativeName>
        <fullName evidence="4">Menaquinone biosynthetic enzyme MqnA</fullName>
    </alternativeName>
</protein>